<keyword evidence="1" id="KW-0328">Glycosyltransferase</keyword>
<dbReference type="Pfam" id="PF13579">
    <property type="entry name" value="Glyco_trans_4_4"/>
    <property type="match status" value="1"/>
</dbReference>
<dbReference type="PANTHER" id="PTHR12526">
    <property type="entry name" value="GLYCOSYLTRANSFERASE"/>
    <property type="match status" value="1"/>
</dbReference>
<dbReference type="Gene3D" id="3.90.550.10">
    <property type="entry name" value="Spore Coat Polysaccharide Biosynthesis Protein SpsA, Chain A"/>
    <property type="match status" value="1"/>
</dbReference>
<dbReference type="PANTHER" id="PTHR12526:SF510">
    <property type="entry name" value="D-INOSITOL 3-PHOSPHATE GLYCOSYLTRANSFERASE"/>
    <property type="match status" value="1"/>
</dbReference>
<dbReference type="InterPro" id="IPR029044">
    <property type="entry name" value="Nucleotide-diphossugar_trans"/>
</dbReference>
<dbReference type="InterPro" id="IPR028098">
    <property type="entry name" value="Glyco_trans_4-like_N"/>
</dbReference>
<dbReference type="Pfam" id="PF13692">
    <property type="entry name" value="Glyco_trans_1_4"/>
    <property type="match status" value="1"/>
</dbReference>
<proteinExistence type="predicted"/>
<evidence type="ECO:0000259" key="3">
    <source>
        <dbReference type="Pfam" id="PF13579"/>
    </source>
</evidence>
<dbReference type="AlphaFoldDB" id="A0A543KNG1"/>
<dbReference type="SUPFAM" id="SSF53756">
    <property type="entry name" value="UDP-Glycosyltransferase/glycogen phosphorylase"/>
    <property type="match status" value="1"/>
</dbReference>
<dbReference type="SUPFAM" id="SSF53448">
    <property type="entry name" value="Nucleotide-diphospho-sugar transferases"/>
    <property type="match status" value="1"/>
</dbReference>
<organism evidence="4 5">
    <name type="scientific">Ornithinimicrobium humiphilum</name>
    <dbReference type="NCBI Taxonomy" id="125288"/>
    <lineage>
        <taxon>Bacteria</taxon>
        <taxon>Bacillati</taxon>
        <taxon>Actinomycetota</taxon>
        <taxon>Actinomycetes</taxon>
        <taxon>Micrococcales</taxon>
        <taxon>Ornithinimicrobiaceae</taxon>
        <taxon>Ornithinimicrobium</taxon>
    </lineage>
</organism>
<protein>
    <submittedName>
        <fullName evidence="4">Glycosyltransferase involved in cell wall biosynthesis</fullName>
    </submittedName>
</protein>
<keyword evidence="5" id="KW-1185">Reference proteome</keyword>
<dbReference type="EMBL" id="VFPU01000001">
    <property type="protein sequence ID" value="TQM96608.1"/>
    <property type="molecule type" value="Genomic_DNA"/>
</dbReference>
<evidence type="ECO:0000256" key="2">
    <source>
        <dbReference type="ARBA" id="ARBA00022679"/>
    </source>
</evidence>
<reference evidence="4 5" key="1">
    <citation type="submission" date="2019-06" db="EMBL/GenBank/DDBJ databases">
        <title>Sequencing the genomes of 1000 actinobacteria strains.</title>
        <authorList>
            <person name="Klenk H.-P."/>
        </authorList>
    </citation>
    <scope>NUCLEOTIDE SEQUENCE [LARGE SCALE GENOMIC DNA]</scope>
    <source>
        <strain evidence="4 5">DSM 12362</strain>
    </source>
</reference>
<dbReference type="GO" id="GO:0016757">
    <property type="term" value="F:glycosyltransferase activity"/>
    <property type="evidence" value="ECO:0007669"/>
    <property type="project" value="UniProtKB-KW"/>
</dbReference>
<name>A0A543KNG1_9MICO</name>
<evidence type="ECO:0000313" key="4">
    <source>
        <dbReference type="EMBL" id="TQM96608.1"/>
    </source>
</evidence>
<comment type="caution">
    <text evidence="4">The sequence shown here is derived from an EMBL/GenBank/DDBJ whole genome shotgun (WGS) entry which is preliminary data.</text>
</comment>
<accession>A0A543KNG1</accession>
<feature type="domain" description="Glycosyltransferase subfamily 4-like N-terminal" evidence="3">
    <location>
        <begin position="17"/>
        <end position="188"/>
    </location>
</feature>
<keyword evidence="2 4" id="KW-0808">Transferase</keyword>
<dbReference type="OrthoDB" id="3171021at2"/>
<evidence type="ECO:0000313" key="5">
    <source>
        <dbReference type="Proteomes" id="UP000315133"/>
    </source>
</evidence>
<evidence type="ECO:0000256" key="1">
    <source>
        <dbReference type="ARBA" id="ARBA00022676"/>
    </source>
</evidence>
<sequence>MRVLVVTTWYPTPSSPGTGVFVARDAAALATRHDVRVLHLVAPSLAAAGESGSASSTGSVPTQGYAVGPAGDGGAPPVERLVMDPRRPDHVLRAARRVREAVAEADVLHTMAISTLLPMATWRPDVPWVHTEHWSGLGAPETLGRGMRAARLAVRPLLTRPDVVAVVGEELAASVRELRGGPVVVVPNIVEAPGEPAPRRDADVDLADRGPLELVAVGGLVDRKDPLRAVDAIAELRRRGVDARLTWVGTGPLHDAVEGRARSLGVPARLTGPLPPADVAGVLAGSDLFLLPTRAETFCVAAAEALAAGRPVVVGDSGGPRAFVRPPTGRLVAPGAPPADWADAVEQVWTDARTLSAEEVAADVRARYGPEAWVERVDEVYRGLGAGSRSAAARGVAASRGSAGSDASTDARLVDVVIAVHDPRRQVGRAVRSVLDGSGDLPVRVTVVCHDLPAAEIETALGEALVADPRVRLLEHTDGLRSPSGPFTAGLEASTAPWVSILGSDDRLAPGAIAHWLDVARTTGAEVVLARVELEGSVVATPPTRVRPGRSPAGGLHLRRRDHLDLVRDRLSYRSAPLGLLSRAAVERTGARLLPGAQVGEDVPFVTRLYAGARVALATEAPYVVGTEAQDRTTYVPRPIHDQLAAVRALVDDPWLARRPASERRAVAVKLIRIHVFGAVLTRTDPAWWTPQERAELAVITHDLLEAAGPAAGALSRADHDLLSAIADVDVPAERMVELAHARRRHGTPRTLVPRDWRRLLDREAPLRFIASSLAARR</sequence>
<dbReference type="Gene3D" id="3.40.50.2000">
    <property type="entry name" value="Glycogen Phosphorylase B"/>
    <property type="match status" value="2"/>
</dbReference>
<dbReference type="Proteomes" id="UP000315133">
    <property type="component" value="Unassembled WGS sequence"/>
</dbReference>
<gene>
    <name evidence="4" type="ORF">FB476_1477</name>
</gene>
<dbReference type="RefSeq" id="WP_141818197.1">
    <property type="nucleotide sequence ID" value="NZ_BAAAIL010000003.1"/>
</dbReference>